<accession>A0AAN8J648</accession>
<dbReference type="SUPFAM" id="SSF158235">
    <property type="entry name" value="SOCS box-like"/>
    <property type="match status" value="1"/>
</dbReference>
<feature type="repeat" description="ANK" evidence="3">
    <location>
        <begin position="49"/>
        <end position="74"/>
    </location>
</feature>
<dbReference type="PROSITE" id="PS50297">
    <property type="entry name" value="ANK_REP_REGION"/>
    <property type="match status" value="1"/>
</dbReference>
<dbReference type="Pfam" id="PF12796">
    <property type="entry name" value="Ank_2"/>
    <property type="match status" value="1"/>
</dbReference>
<dbReference type="SMART" id="SM00248">
    <property type="entry name" value="ANK"/>
    <property type="match status" value="6"/>
</dbReference>
<comment type="caution">
    <text evidence="5">The sequence shown here is derived from an EMBL/GenBank/DDBJ whole genome shotgun (WGS) entry which is preliminary data.</text>
</comment>
<dbReference type="SUPFAM" id="SSF48403">
    <property type="entry name" value="Ankyrin repeat"/>
    <property type="match status" value="2"/>
</dbReference>
<dbReference type="InterPro" id="IPR036036">
    <property type="entry name" value="SOCS_box-like_dom_sf"/>
</dbReference>
<dbReference type="Pfam" id="PF07525">
    <property type="entry name" value="SOCS_box"/>
    <property type="match status" value="1"/>
</dbReference>
<dbReference type="AlphaFoldDB" id="A0AAN8J648"/>
<dbReference type="Proteomes" id="UP001347796">
    <property type="component" value="Unassembled WGS sequence"/>
</dbReference>
<dbReference type="InterPro" id="IPR001496">
    <property type="entry name" value="SOCS_box"/>
</dbReference>
<evidence type="ECO:0000256" key="2">
    <source>
        <dbReference type="ARBA" id="ARBA00023043"/>
    </source>
</evidence>
<dbReference type="SMART" id="SM00969">
    <property type="entry name" value="SOCS_box"/>
    <property type="match status" value="1"/>
</dbReference>
<dbReference type="PROSITE" id="PS50225">
    <property type="entry name" value="SOCS"/>
    <property type="match status" value="1"/>
</dbReference>
<dbReference type="Pfam" id="PF00023">
    <property type="entry name" value="Ank"/>
    <property type="match status" value="1"/>
</dbReference>
<proteinExistence type="predicted"/>
<dbReference type="PANTHER" id="PTHR24198">
    <property type="entry name" value="ANKYRIN REPEAT AND PROTEIN KINASE DOMAIN-CONTAINING PROTEIN"/>
    <property type="match status" value="1"/>
</dbReference>
<name>A0AAN8J648_PATCE</name>
<evidence type="ECO:0000313" key="5">
    <source>
        <dbReference type="EMBL" id="KAK6170482.1"/>
    </source>
</evidence>
<keyword evidence="2 3" id="KW-0040">ANK repeat</keyword>
<evidence type="ECO:0000313" key="6">
    <source>
        <dbReference type="Proteomes" id="UP001347796"/>
    </source>
</evidence>
<dbReference type="GO" id="GO:0035556">
    <property type="term" value="P:intracellular signal transduction"/>
    <property type="evidence" value="ECO:0007669"/>
    <property type="project" value="InterPro"/>
</dbReference>
<dbReference type="EMBL" id="JAZGQO010000014">
    <property type="protein sequence ID" value="KAK6170482.1"/>
    <property type="molecule type" value="Genomic_DNA"/>
</dbReference>
<feature type="domain" description="SOCS box" evidence="4">
    <location>
        <begin position="621"/>
        <end position="664"/>
    </location>
</feature>
<evidence type="ECO:0000256" key="3">
    <source>
        <dbReference type="PROSITE-ProRule" id="PRU00023"/>
    </source>
</evidence>
<dbReference type="InterPro" id="IPR036770">
    <property type="entry name" value="Ankyrin_rpt-contain_sf"/>
</dbReference>
<evidence type="ECO:0000256" key="1">
    <source>
        <dbReference type="ARBA" id="ARBA00022737"/>
    </source>
</evidence>
<keyword evidence="6" id="KW-1185">Reference proteome</keyword>
<keyword evidence="1" id="KW-0677">Repeat</keyword>
<dbReference type="PANTHER" id="PTHR24198:SF165">
    <property type="entry name" value="ANKYRIN REPEAT-CONTAINING PROTEIN-RELATED"/>
    <property type="match status" value="1"/>
</dbReference>
<dbReference type="InterPro" id="IPR002110">
    <property type="entry name" value="Ankyrin_rpt"/>
</dbReference>
<protein>
    <recommendedName>
        <fullName evidence="4">SOCS box domain-containing protein</fullName>
    </recommendedName>
</protein>
<dbReference type="Gene3D" id="1.25.40.20">
    <property type="entry name" value="Ankyrin repeat-containing domain"/>
    <property type="match status" value="3"/>
</dbReference>
<evidence type="ECO:0000259" key="4">
    <source>
        <dbReference type="PROSITE" id="PS50225"/>
    </source>
</evidence>
<reference evidence="5 6" key="1">
    <citation type="submission" date="2024-01" db="EMBL/GenBank/DDBJ databases">
        <title>The genome of the rayed Mediterranean limpet Patella caerulea (Linnaeus, 1758).</title>
        <authorList>
            <person name="Anh-Thu Weber A."/>
            <person name="Halstead-Nussloch G."/>
        </authorList>
    </citation>
    <scope>NUCLEOTIDE SEQUENCE [LARGE SCALE GENOMIC DNA]</scope>
    <source>
        <strain evidence="5">AATW-2023a</strain>
        <tissue evidence="5">Whole specimen</tissue>
    </source>
</reference>
<organism evidence="5 6">
    <name type="scientific">Patella caerulea</name>
    <name type="common">Rayed Mediterranean limpet</name>
    <dbReference type="NCBI Taxonomy" id="87958"/>
    <lineage>
        <taxon>Eukaryota</taxon>
        <taxon>Metazoa</taxon>
        <taxon>Spiralia</taxon>
        <taxon>Lophotrochozoa</taxon>
        <taxon>Mollusca</taxon>
        <taxon>Gastropoda</taxon>
        <taxon>Patellogastropoda</taxon>
        <taxon>Patelloidea</taxon>
        <taxon>Patellidae</taxon>
        <taxon>Patella</taxon>
    </lineage>
</organism>
<gene>
    <name evidence="5" type="ORF">SNE40_018867</name>
</gene>
<dbReference type="PROSITE" id="PS50088">
    <property type="entry name" value="ANK_REPEAT"/>
    <property type="match status" value="1"/>
</dbReference>
<sequence length="664" mass="75190">MKNLPEDEDLLSVVDRNNGFDVLQHSVIRSYKGVVCMLLSKRCNPDRYHCTPPVHLAAYLGDVDLLKLLLHSGAAYTKACGMCFPESHLPISYASSYFGFTHSPVYKCHKEEITPIFCATVKNNVECLKVLMEKSDSLSKRPSPISLLLQACQAGAADSMKYFIQKYPECINQYGPNGDTPLLTAVRWGRECVKILVDNGADVHLISKGIKETALHRLYRASSDGLFTIYDTTKYLLTTGIEQDINFMTSLGESPLHMLISHVSYIGGNFEDPSQQNRRSQVQSDYQEQVVNTCREILKFNADPHLLNAHGLQPLSRMLHIALKSCNKTLKPTCVQTASFDYVIVDYRNDFNTLHKTMSVLLEYKADAGFTCSEGHTPLILLLQCLIYEDMKLLCQQAEDVLHCVEVLVENGAIVNFVAGNDVTCSTIMAAICKRYFTRETDLGQPISEETRFEFAKLANDILIVLFKYGLDPNHVTSKVSQYPRGGTGNALIEFVRLTELATSQKDFSIILMWLKTLFVWGANPNIEPYPSEPVIFHSQSSIFLKRHSTQPVNHYITEVKERESLFSDGHAEQLLLLFYNTMDHKILFECLNVTKSMVRFHLFDDNRKDFLSLINNLTEKPRSLRQMSRISIYRSLNMKIAANVDKLPLPGALRQYMLDLQSP</sequence>